<sequence length="338" mass="37867">MKTKKNAEVWSKIGDKRARFGLEEFVLVTRLNEGDENDVDKTLGAECRIVKEYFKNSGGKLRRKVSTMHLHVLEVNSTLIPTVAELEEIYRKELTPIVEEDESASHYSEGHGAEHAYHEESPRTTQPPQRGRFHPATNAFDGATSSIGGLEKEAQFDDVTDVPAAERKVDLLLEDPKLDEEIRGKNVGGKELETEPGFDDVRDVSAAKRNVEVREEYPKLEEEVRGKNVKGKDLEKGVGSGNDIDEQKNDKNGRGMCCKKIILEEEHPDVEKDIADFVTPENHDVDINESTQDGSVEINEAGCDPPKGRVSSEEKTALIVFSLHGPDEEEKVVRYRCI</sequence>
<reference evidence="2 3" key="1">
    <citation type="submission" date="2019-12" db="EMBL/GenBank/DDBJ databases">
        <authorList>
            <person name="Alioto T."/>
            <person name="Alioto T."/>
            <person name="Gomez Garrido J."/>
        </authorList>
    </citation>
    <scope>NUCLEOTIDE SEQUENCE [LARGE SCALE GENOMIC DNA]</scope>
</reference>
<feature type="region of interest" description="Disordered" evidence="1">
    <location>
        <begin position="100"/>
        <end position="145"/>
    </location>
</feature>
<dbReference type="AlphaFoldDB" id="A0A8S0RAU8"/>
<protein>
    <submittedName>
        <fullName evidence="2">Uncharacterized protein</fullName>
    </submittedName>
</protein>
<keyword evidence="3" id="KW-1185">Reference proteome</keyword>
<dbReference type="Proteomes" id="UP000594638">
    <property type="component" value="Unassembled WGS sequence"/>
</dbReference>
<evidence type="ECO:0000313" key="2">
    <source>
        <dbReference type="EMBL" id="CAA2976170.1"/>
    </source>
</evidence>
<organism evidence="2 3">
    <name type="scientific">Olea europaea subsp. europaea</name>
    <dbReference type="NCBI Taxonomy" id="158383"/>
    <lineage>
        <taxon>Eukaryota</taxon>
        <taxon>Viridiplantae</taxon>
        <taxon>Streptophyta</taxon>
        <taxon>Embryophyta</taxon>
        <taxon>Tracheophyta</taxon>
        <taxon>Spermatophyta</taxon>
        <taxon>Magnoliopsida</taxon>
        <taxon>eudicotyledons</taxon>
        <taxon>Gunneridae</taxon>
        <taxon>Pentapetalae</taxon>
        <taxon>asterids</taxon>
        <taxon>lamiids</taxon>
        <taxon>Lamiales</taxon>
        <taxon>Oleaceae</taxon>
        <taxon>Oleeae</taxon>
        <taxon>Olea</taxon>
    </lineage>
</organism>
<proteinExistence type="predicted"/>
<gene>
    <name evidence="2" type="ORF">OLEA9_A063724</name>
</gene>
<evidence type="ECO:0000313" key="3">
    <source>
        <dbReference type="Proteomes" id="UP000594638"/>
    </source>
</evidence>
<dbReference type="Gramene" id="OE9A063724T1">
    <property type="protein sequence ID" value="OE9A063724C1"/>
    <property type="gene ID" value="OE9A063724"/>
</dbReference>
<accession>A0A8S0RAU8</accession>
<feature type="compositionally biased region" description="Basic and acidic residues" evidence="1">
    <location>
        <begin position="108"/>
        <end position="122"/>
    </location>
</feature>
<comment type="caution">
    <text evidence="2">The sequence shown here is derived from an EMBL/GenBank/DDBJ whole genome shotgun (WGS) entry which is preliminary data.</text>
</comment>
<evidence type="ECO:0000256" key="1">
    <source>
        <dbReference type="SAM" id="MobiDB-lite"/>
    </source>
</evidence>
<dbReference type="EMBL" id="CACTIH010002373">
    <property type="protein sequence ID" value="CAA2976170.1"/>
    <property type="molecule type" value="Genomic_DNA"/>
</dbReference>
<name>A0A8S0RAU8_OLEEU</name>